<keyword evidence="5" id="KW-0804">Transcription</keyword>
<dbReference type="GO" id="GO:0016987">
    <property type="term" value="F:sigma factor activity"/>
    <property type="evidence" value="ECO:0007669"/>
    <property type="project" value="UniProtKB-KW"/>
</dbReference>
<organism evidence="8 9">
    <name type="scientific">Xanthomonas vesicatoria ATCC 35937</name>
    <dbReference type="NCBI Taxonomy" id="925775"/>
    <lineage>
        <taxon>Bacteria</taxon>
        <taxon>Pseudomonadati</taxon>
        <taxon>Pseudomonadota</taxon>
        <taxon>Gammaproteobacteria</taxon>
        <taxon>Lysobacterales</taxon>
        <taxon>Lysobacteraceae</taxon>
        <taxon>Xanthomonas</taxon>
    </lineage>
</organism>
<dbReference type="InterPro" id="IPR036388">
    <property type="entry name" value="WH-like_DNA-bd_sf"/>
</dbReference>
<evidence type="ECO:0000259" key="7">
    <source>
        <dbReference type="Pfam" id="PF04545"/>
    </source>
</evidence>
<dbReference type="InterPro" id="IPR007630">
    <property type="entry name" value="RNA_pol_sigma70_r4"/>
</dbReference>
<dbReference type="GO" id="GO:0003677">
    <property type="term" value="F:DNA binding"/>
    <property type="evidence" value="ECO:0007669"/>
    <property type="project" value="UniProtKB-KW"/>
</dbReference>
<evidence type="ECO:0000256" key="3">
    <source>
        <dbReference type="ARBA" id="ARBA00023082"/>
    </source>
</evidence>
<dbReference type="InterPro" id="IPR013325">
    <property type="entry name" value="RNA_pol_sigma_r2"/>
</dbReference>
<reference evidence="8 9" key="1">
    <citation type="journal article" date="2011" name="BMC Genomics">
        <title>Comparative genomics reveals diversity among xanthomonads infecting tomato and pepper.</title>
        <authorList>
            <person name="Potnis N."/>
            <person name="Krasileva K."/>
            <person name="Chow V."/>
            <person name="Almeida N.F."/>
            <person name="Patil P.B."/>
            <person name="Ryan R.P."/>
            <person name="Sharlach M."/>
            <person name="Behlau F."/>
            <person name="Dow J.M."/>
            <person name="Momol M.T."/>
            <person name="White F.F."/>
            <person name="Preston J.F."/>
            <person name="Vinatzer B.A."/>
            <person name="Koebnik R."/>
            <person name="Setubal J.C."/>
            <person name="Norman D.J."/>
            <person name="Staskawicz B.J."/>
            <person name="Jones J.B."/>
        </authorList>
    </citation>
    <scope>NUCLEOTIDE SEQUENCE [LARGE SCALE GENOMIC DNA]</scope>
    <source>
        <strain evidence="8 9">ATCC 35937</strain>
    </source>
</reference>
<sequence length="200" mass="22584">MRAAVAYTARMHPADLAQLPDEELMLLVANGFVEQPATELFKRHNRALFNFLAWQCEGNVSEAEDLAQKTWVKLMTRCSDYRPGQAAFTSFLFQIARNAWIDTRRSAYVATSVPLDDTHLHLPDEDLSTEQLAMLGQQQHRVRSAVMALPDAQREVIVLRFFSGLAIEDIAQVVGEGFETVKSRLRYAFAKLRLSLDAAQ</sequence>
<dbReference type="EMBL" id="AEQV01000007">
    <property type="protein sequence ID" value="EGD11293.1"/>
    <property type="molecule type" value="Genomic_DNA"/>
</dbReference>
<dbReference type="eggNOG" id="COG1595">
    <property type="taxonomic scope" value="Bacteria"/>
</dbReference>
<dbReference type="PANTHER" id="PTHR43133">
    <property type="entry name" value="RNA POLYMERASE ECF-TYPE SIGMA FACTO"/>
    <property type="match status" value="1"/>
</dbReference>
<keyword evidence="2" id="KW-0805">Transcription regulation</keyword>
<dbReference type="SUPFAM" id="SSF88946">
    <property type="entry name" value="Sigma2 domain of RNA polymerase sigma factors"/>
    <property type="match status" value="1"/>
</dbReference>
<evidence type="ECO:0000256" key="1">
    <source>
        <dbReference type="ARBA" id="ARBA00010641"/>
    </source>
</evidence>
<dbReference type="Proteomes" id="UP000003299">
    <property type="component" value="Unassembled WGS sequence"/>
</dbReference>
<comment type="caution">
    <text evidence="8">The sequence shown here is derived from an EMBL/GenBank/DDBJ whole genome shotgun (WGS) entry which is preliminary data.</text>
</comment>
<dbReference type="Gene3D" id="1.10.10.10">
    <property type="entry name" value="Winged helix-like DNA-binding domain superfamily/Winged helix DNA-binding domain"/>
    <property type="match status" value="1"/>
</dbReference>
<evidence type="ECO:0000259" key="6">
    <source>
        <dbReference type="Pfam" id="PF04542"/>
    </source>
</evidence>
<feature type="domain" description="RNA polymerase sigma-70 region 2" evidence="6">
    <location>
        <begin position="40"/>
        <end position="106"/>
    </location>
</feature>
<dbReference type="InterPro" id="IPR039425">
    <property type="entry name" value="RNA_pol_sigma-70-like"/>
</dbReference>
<comment type="similarity">
    <text evidence="1">Belongs to the sigma-70 factor family. ECF subfamily.</text>
</comment>
<keyword evidence="3" id="KW-0731">Sigma factor</keyword>
<dbReference type="GO" id="GO:0006352">
    <property type="term" value="P:DNA-templated transcription initiation"/>
    <property type="evidence" value="ECO:0007669"/>
    <property type="project" value="InterPro"/>
</dbReference>
<evidence type="ECO:0000256" key="2">
    <source>
        <dbReference type="ARBA" id="ARBA00023015"/>
    </source>
</evidence>
<dbReference type="InterPro" id="IPR013324">
    <property type="entry name" value="RNA_pol_sigma_r3/r4-like"/>
</dbReference>
<dbReference type="Gene3D" id="1.10.1740.10">
    <property type="match status" value="1"/>
</dbReference>
<accession>F0B8G7</accession>
<evidence type="ECO:0000313" key="8">
    <source>
        <dbReference type="EMBL" id="EGD11293.1"/>
    </source>
</evidence>
<name>F0B8G7_9XANT</name>
<dbReference type="SUPFAM" id="SSF88659">
    <property type="entry name" value="Sigma3 and sigma4 domains of RNA polymerase sigma factors"/>
    <property type="match status" value="1"/>
</dbReference>
<dbReference type="NCBIfam" id="TIGR02937">
    <property type="entry name" value="sigma70-ECF"/>
    <property type="match status" value="1"/>
</dbReference>
<dbReference type="AlphaFoldDB" id="F0B8G7"/>
<feature type="domain" description="RNA polymerase sigma-70 region 4" evidence="7">
    <location>
        <begin position="148"/>
        <end position="193"/>
    </location>
</feature>
<dbReference type="Pfam" id="PF04542">
    <property type="entry name" value="Sigma70_r2"/>
    <property type="match status" value="1"/>
</dbReference>
<gene>
    <name evidence="8" type="ORF">XVE_0364</name>
</gene>
<evidence type="ECO:0000313" key="9">
    <source>
        <dbReference type="Proteomes" id="UP000003299"/>
    </source>
</evidence>
<dbReference type="PANTHER" id="PTHR43133:SF8">
    <property type="entry name" value="RNA POLYMERASE SIGMA FACTOR HI_1459-RELATED"/>
    <property type="match status" value="1"/>
</dbReference>
<dbReference type="InterPro" id="IPR014284">
    <property type="entry name" value="RNA_pol_sigma-70_dom"/>
</dbReference>
<dbReference type="InterPro" id="IPR007627">
    <property type="entry name" value="RNA_pol_sigma70_r2"/>
</dbReference>
<proteinExistence type="inferred from homology"/>
<keyword evidence="4" id="KW-0238">DNA-binding</keyword>
<evidence type="ECO:0000256" key="5">
    <source>
        <dbReference type="ARBA" id="ARBA00023163"/>
    </source>
</evidence>
<dbReference type="Pfam" id="PF04545">
    <property type="entry name" value="Sigma70_r4"/>
    <property type="match status" value="1"/>
</dbReference>
<protein>
    <submittedName>
        <fullName evidence="8">RNA polymerase sigma factor, sigma-70 family</fullName>
    </submittedName>
</protein>
<dbReference type="CDD" id="cd06171">
    <property type="entry name" value="Sigma70_r4"/>
    <property type="match status" value="1"/>
</dbReference>
<evidence type="ECO:0000256" key="4">
    <source>
        <dbReference type="ARBA" id="ARBA00023125"/>
    </source>
</evidence>